<reference evidence="8" key="1">
    <citation type="journal article" date="2019" name="Int. J. Syst. Evol. Microbiol.">
        <title>The Global Catalogue of Microorganisms (GCM) 10K type strain sequencing project: providing services to taxonomists for standard genome sequencing and annotation.</title>
        <authorList>
            <consortium name="The Broad Institute Genomics Platform"/>
            <consortium name="The Broad Institute Genome Sequencing Center for Infectious Disease"/>
            <person name="Wu L."/>
            <person name="Ma J."/>
        </authorList>
    </citation>
    <scope>NUCLEOTIDE SEQUENCE [LARGE SCALE GENOMIC DNA]</scope>
    <source>
        <strain evidence="8">JCM 30846</strain>
    </source>
</reference>
<dbReference type="InterPro" id="IPR002173">
    <property type="entry name" value="Carboh/pur_kinase_PfkB_CS"/>
</dbReference>
<keyword evidence="5" id="KW-0067">ATP-binding</keyword>
<dbReference type="GO" id="GO:0016301">
    <property type="term" value="F:kinase activity"/>
    <property type="evidence" value="ECO:0007669"/>
    <property type="project" value="UniProtKB-KW"/>
</dbReference>
<dbReference type="InterPro" id="IPR050306">
    <property type="entry name" value="PfkB_Carbo_kinase"/>
</dbReference>
<keyword evidence="3" id="KW-0547">Nucleotide-binding</keyword>
<evidence type="ECO:0000256" key="5">
    <source>
        <dbReference type="ARBA" id="ARBA00022840"/>
    </source>
</evidence>
<dbReference type="Gene3D" id="3.40.1190.20">
    <property type="match status" value="1"/>
</dbReference>
<evidence type="ECO:0000259" key="6">
    <source>
        <dbReference type="Pfam" id="PF00294"/>
    </source>
</evidence>
<keyword evidence="2" id="KW-0808">Transferase</keyword>
<dbReference type="InterPro" id="IPR029056">
    <property type="entry name" value="Ribokinase-like"/>
</dbReference>
<dbReference type="SUPFAM" id="SSF53613">
    <property type="entry name" value="Ribokinase-like"/>
    <property type="match status" value="1"/>
</dbReference>
<organism evidence="7 8">
    <name type="scientific">Streptomyces tremellae</name>
    <dbReference type="NCBI Taxonomy" id="1124239"/>
    <lineage>
        <taxon>Bacteria</taxon>
        <taxon>Bacillati</taxon>
        <taxon>Actinomycetota</taxon>
        <taxon>Actinomycetes</taxon>
        <taxon>Kitasatosporales</taxon>
        <taxon>Streptomycetaceae</taxon>
        <taxon>Streptomyces</taxon>
    </lineage>
</organism>
<evidence type="ECO:0000256" key="2">
    <source>
        <dbReference type="ARBA" id="ARBA00022679"/>
    </source>
</evidence>
<evidence type="ECO:0000256" key="4">
    <source>
        <dbReference type="ARBA" id="ARBA00022777"/>
    </source>
</evidence>
<dbReference type="Proteomes" id="UP001499884">
    <property type="component" value="Unassembled WGS sequence"/>
</dbReference>
<evidence type="ECO:0000256" key="3">
    <source>
        <dbReference type="ARBA" id="ARBA00022741"/>
    </source>
</evidence>
<dbReference type="Pfam" id="PF00294">
    <property type="entry name" value="PfkB"/>
    <property type="match status" value="1"/>
</dbReference>
<comment type="caution">
    <text evidence="7">The sequence shown here is derived from an EMBL/GenBank/DDBJ whole genome shotgun (WGS) entry which is preliminary data.</text>
</comment>
<feature type="domain" description="Carbohydrate kinase PfkB" evidence="6">
    <location>
        <begin position="9"/>
        <end position="308"/>
    </location>
</feature>
<dbReference type="RefSeq" id="WP_345655098.1">
    <property type="nucleotide sequence ID" value="NZ_BAABEP010000082.1"/>
</dbReference>
<keyword evidence="4 7" id="KW-0418">Kinase</keyword>
<dbReference type="InterPro" id="IPR011611">
    <property type="entry name" value="PfkB_dom"/>
</dbReference>
<accession>A0ABP7GFZ0</accession>
<gene>
    <name evidence="7" type="ORF">GCM10023082_62540</name>
</gene>
<dbReference type="PROSITE" id="PS00584">
    <property type="entry name" value="PFKB_KINASES_2"/>
    <property type="match status" value="1"/>
</dbReference>
<keyword evidence="8" id="KW-1185">Reference proteome</keyword>
<evidence type="ECO:0000256" key="1">
    <source>
        <dbReference type="ARBA" id="ARBA00010688"/>
    </source>
</evidence>
<dbReference type="PANTHER" id="PTHR43085:SF1">
    <property type="entry name" value="PSEUDOURIDINE KINASE-RELATED"/>
    <property type="match status" value="1"/>
</dbReference>
<name>A0ABP7GFZ0_9ACTN</name>
<dbReference type="EMBL" id="BAABEP010000082">
    <property type="protein sequence ID" value="GAA3759616.1"/>
    <property type="molecule type" value="Genomic_DNA"/>
</dbReference>
<sequence>MSTPPPGAVLVIGEALIDLVPQRREPDTARRYAAEPGGAPVNVAVGLARLATPSWFAGALGGDAFAGDLEAVLAGAGVDLTLTARSPLPTTLAVTDPRPDTNGYHFHLADTATFEIADLSGRVDGFAAVYAGGLAAVVEPAAAAVAAAARAAARSSLLVVDPNVRSDRTIDPESAARRLRDLCAAAQVVKVSDEDLAVLWPGRAPEDACAGLAARDTLVLLTRGARGSVAFTPDGERVEVPATPVTVVNTIGAGDAFAAGALHRLVALDHEPGAPVRVSREQAADILEFAGRAAASVVASPGTALAAPVPARA</sequence>
<evidence type="ECO:0000313" key="8">
    <source>
        <dbReference type="Proteomes" id="UP001499884"/>
    </source>
</evidence>
<dbReference type="PANTHER" id="PTHR43085">
    <property type="entry name" value="HEXOKINASE FAMILY MEMBER"/>
    <property type="match status" value="1"/>
</dbReference>
<proteinExistence type="inferred from homology"/>
<comment type="similarity">
    <text evidence="1">Belongs to the carbohydrate kinase PfkB family.</text>
</comment>
<protein>
    <submittedName>
        <fullName evidence="7">Carbohydrate kinase</fullName>
    </submittedName>
</protein>
<evidence type="ECO:0000313" key="7">
    <source>
        <dbReference type="EMBL" id="GAA3759616.1"/>
    </source>
</evidence>